<protein>
    <submittedName>
        <fullName evidence="2">Uncharacterized protein</fullName>
    </submittedName>
</protein>
<keyword evidence="3" id="KW-1185">Reference proteome</keyword>
<name>A0A6G0I079_LARCR</name>
<gene>
    <name evidence="2" type="ORF">D5F01_LYC17961</name>
</gene>
<evidence type="ECO:0000313" key="2">
    <source>
        <dbReference type="EMBL" id="KAE8284626.1"/>
    </source>
</evidence>
<accession>A0A6G0I079</accession>
<organism evidence="2 3">
    <name type="scientific">Larimichthys crocea</name>
    <name type="common">Large yellow croaker</name>
    <name type="synonym">Pseudosciaena crocea</name>
    <dbReference type="NCBI Taxonomy" id="215358"/>
    <lineage>
        <taxon>Eukaryota</taxon>
        <taxon>Metazoa</taxon>
        <taxon>Chordata</taxon>
        <taxon>Craniata</taxon>
        <taxon>Vertebrata</taxon>
        <taxon>Euteleostomi</taxon>
        <taxon>Actinopterygii</taxon>
        <taxon>Neopterygii</taxon>
        <taxon>Teleostei</taxon>
        <taxon>Neoteleostei</taxon>
        <taxon>Acanthomorphata</taxon>
        <taxon>Eupercaria</taxon>
        <taxon>Sciaenidae</taxon>
        <taxon>Larimichthys</taxon>
    </lineage>
</organism>
<feature type="compositionally biased region" description="Polar residues" evidence="1">
    <location>
        <begin position="56"/>
        <end position="69"/>
    </location>
</feature>
<dbReference type="AlphaFoldDB" id="A0A6G0I079"/>
<sequence length="178" mass="19422">MRGVRERGGKGGNKKKDSSHSLTRRCSSVSSILDLLVAPVSQHGGERGGAGYSSEGVDQTAGSPTSQPSGAGSLLCAHPVCCHVPFLDRALLRPLLLQWKDKIRGLQSAASPACLKLRHNRLHKFVEGEGIIKADSPREGWAHIIFPVLDPHPVQPCHWNPHKSAEWRVIEIHYRPGQ</sequence>
<comment type="caution">
    <text evidence="2">The sequence shown here is derived from an EMBL/GenBank/DDBJ whole genome shotgun (WGS) entry which is preliminary data.</text>
</comment>
<evidence type="ECO:0000256" key="1">
    <source>
        <dbReference type="SAM" id="MobiDB-lite"/>
    </source>
</evidence>
<feature type="region of interest" description="Disordered" evidence="1">
    <location>
        <begin position="1"/>
        <end position="25"/>
    </location>
</feature>
<proteinExistence type="predicted"/>
<feature type="compositionally biased region" description="Basic and acidic residues" evidence="1">
    <location>
        <begin position="1"/>
        <end position="19"/>
    </location>
</feature>
<dbReference type="Proteomes" id="UP000424527">
    <property type="component" value="Unassembled WGS sequence"/>
</dbReference>
<dbReference type="EMBL" id="REGW02000017">
    <property type="protein sequence ID" value="KAE8284626.1"/>
    <property type="molecule type" value="Genomic_DNA"/>
</dbReference>
<evidence type="ECO:0000313" key="3">
    <source>
        <dbReference type="Proteomes" id="UP000424527"/>
    </source>
</evidence>
<reference evidence="2 3" key="1">
    <citation type="submission" date="2019-07" db="EMBL/GenBank/DDBJ databases">
        <title>Chromosome genome assembly for large yellow croaker.</title>
        <authorList>
            <person name="Xiao S."/>
        </authorList>
    </citation>
    <scope>NUCLEOTIDE SEQUENCE [LARGE SCALE GENOMIC DNA]</scope>
    <source>
        <strain evidence="2">JMULYC20181020</strain>
        <tissue evidence="2">Muscle</tissue>
    </source>
</reference>
<feature type="region of interest" description="Disordered" evidence="1">
    <location>
        <begin position="44"/>
        <end position="69"/>
    </location>
</feature>